<keyword evidence="3" id="KW-1185">Reference proteome</keyword>
<reference evidence="2 3" key="1">
    <citation type="submission" date="2016-10" db="EMBL/GenBank/DDBJ databases">
        <authorList>
            <person name="de Groot N.N."/>
        </authorList>
    </citation>
    <scope>NUCLEOTIDE SEQUENCE [LARGE SCALE GENOMIC DNA]</scope>
    <source>
        <strain evidence="2 3">DSM 17794</strain>
    </source>
</reference>
<name>A0A1I5BVT3_9FLAO</name>
<evidence type="ECO:0000313" key="2">
    <source>
        <dbReference type="EMBL" id="SFN78754.1"/>
    </source>
</evidence>
<sequence>MKIIVRCFVLVALLLSTSITAQELEGKWIISGNKSFGAFPGIHLMQVSEDSLLHYNFDQFITKTSYKTENNKLKIDTLAFADFSFKNPNRLSIYSERLENPIDYIRLVPTKTKLSGEEIKQIKYNLERAGRNFEIDFQNHPDNKIVHSFLKKIDQTYFLVIYRHGNIITAVPLEEITEDNLFLYGFPNGPNKLVATAIE</sequence>
<dbReference type="Proteomes" id="UP000199153">
    <property type="component" value="Unassembled WGS sequence"/>
</dbReference>
<evidence type="ECO:0000313" key="3">
    <source>
        <dbReference type="Proteomes" id="UP000199153"/>
    </source>
</evidence>
<protein>
    <recommendedName>
        <fullName evidence="4">Lipocalin-like domain-containing protein</fullName>
    </recommendedName>
</protein>
<dbReference type="EMBL" id="FOVL01000017">
    <property type="protein sequence ID" value="SFN78754.1"/>
    <property type="molecule type" value="Genomic_DNA"/>
</dbReference>
<feature type="chain" id="PRO_5011750967" description="Lipocalin-like domain-containing protein" evidence="1">
    <location>
        <begin position="22"/>
        <end position="199"/>
    </location>
</feature>
<evidence type="ECO:0008006" key="4">
    <source>
        <dbReference type="Google" id="ProtNLM"/>
    </source>
</evidence>
<evidence type="ECO:0000256" key="1">
    <source>
        <dbReference type="SAM" id="SignalP"/>
    </source>
</evidence>
<gene>
    <name evidence="2" type="ORF">SAMN05660413_02571</name>
</gene>
<dbReference type="RefSeq" id="WP_139220642.1">
    <property type="nucleotide sequence ID" value="NZ_FOVL01000017.1"/>
</dbReference>
<organism evidence="2 3">
    <name type="scientific">Salegentibacter flavus</name>
    <dbReference type="NCBI Taxonomy" id="287099"/>
    <lineage>
        <taxon>Bacteria</taxon>
        <taxon>Pseudomonadati</taxon>
        <taxon>Bacteroidota</taxon>
        <taxon>Flavobacteriia</taxon>
        <taxon>Flavobacteriales</taxon>
        <taxon>Flavobacteriaceae</taxon>
        <taxon>Salegentibacter</taxon>
    </lineage>
</organism>
<proteinExistence type="predicted"/>
<keyword evidence="1" id="KW-0732">Signal</keyword>
<dbReference type="AlphaFoldDB" id="A0A1I5BVT3"/>
<dbReference type="OrthoDB" id="1451537at2"/>
<accession>A0A1I5BVT3</accession>
<feature type="signal peptide" evidence="1">
    <location>
        <begin position="1"/>
        <end position="21"/>
    </location>
</feature>